<dbReference type="STRING" id="1379270.GEMMAAP_00200"/>
<comment type="similarity">
    <text evidence="1 2">Belongs to the ArsC family.</text>
</comment>
<reference evidence="3 4" key="2">
    <citation type="journal article" date="2016" name="Environ. Microbiol. Rep.">
        <title>Metagenomic evidence for the presence of phototrophic Gemmatimonadetes bacteria in diverse environments.</title>
        <authorList>
            <person name="Zeng Y."/>
            <person name="Baumbach J."/>
            <person name="Barbosa E.G."/>
            <person name="Azevedo V."/>
            <person name="Zhang C."/>
            <person name="Koblizek M."/>
        </authorList>
    </citation>
    <scope>NUCLEOTIDE SEQUENCE [LARGE SCALE GENOMIC DNA]</scope>
    <source>
        <strain evidence="3 4">AP64</strain>
    </source>
</reference>
<evidence type="ECO:0000256" key="1">
    <source>
        <dbReference type="ARBA" id="ARBA00007198"/>
    </source>
</evidence>
<evidence type="ECO:0000313" key="3">
    <source>
        <dbReference type="EMBL" id="AMW03691.1"/>
    </source>
</evidence>
<dbReference type="eggNOG" id="COG1393">
    <property type="taxonomic scope" value="Bacteria"/>
</dbReference>
<dbReference type="PANTHER" id="PTHR30041">
    <property type="entry name" value="ARSENATE REDUCTASE"/>
    <property type="match status" value="1"/>
</dbReference>
<name>A0A143BGG0_9BACT</name>
<dbReference type="PANTHER" id="PTHR30041:SF8">
    <property type="entry name" value="PROTEIN YFFB"/>
    <property type="match status" value="1"/>
</dbReference>
<evidence type="ECO:0000256" key="2">
    <source>
        <dbReference type="PROSITE-ProRule" id="PRU01282"/>
    </source>
</evidence>
<sequence length="119" mass="13684">MPPADLLVQIFGTKKSADTRKALRFFAERRVKTHFVDLAERAASLGELKRFTQKFGVEAILDRDSKRFADLGLRTALYGEEKWLSILADEPFMLKQPLVRLQNKLCVGVDEKLFKDWLA</sequence>
<protein>
    <recommendedName>
        <fullName evidence="5">Arsenate reductase</fullName>
    </recommendedName>
</protein>
<dbReference type="PROSITE" id="PS51353">
    <property type="entry name" value="ARSC"/>
    <property type="match status" value="1"/>
</dbReference>
<evidence type="ECO:0008006" key="5">
    <source>
        <dbReference type="Google" id="ProtNLM"/>
    </source>
</evidence>
<dbReference type="InterPro" id="IPR006660">
    <property type="entry name" value="Arsenate_reductase-like"/>
</dbReference>
<dbReference type="KEGG" id="gph:GEMMAAP_00200"/>
<organism evidence="3 4">
    <name type="scientific">Gemmatimonas phototrophica</name>
    <dbReference type="NCBI Taxonomy" id="1379270"/>
    <lineage>
        <taxon>Bacteria</taxon>
        <taxon>Pseudomonadati</taxon>
        <taxon>Gemmatimonadota</taxon>
        <taxon>Gemmatimonadia</taxon>
        <taxon>Gemmatimonadales</taxon>
        <taxon>Gemmatimonadaceae</taxon>
        <taxon>Gemmatimonas</taxon>
    </lineage>
</organism>
<accession>A0A143BGG0</accession>
<dbReference type="Proteomes" id="UP000076404">
    <property type="component" value="Chromosome"/>
</dbReference>
<dbReference type="RefSeq" id="WP_043580066.1">
    <property type="nucleotide sequence ID" value="NZ_CP011454.1"/>
</dbReference>
<dbReference type="OrthoDB" id="9803749at2"/>
<dbReference type="InterPro" id="IPR036249">
    <property type="entry name" value="Thioredoxin-like_sf"/>
</dbReference>
<proteinExistence type="inferred from homology"/>
<dbReference type="SUPFAM" id="SSF52833">
    <property type="entry name" value="Thioredoxin-like"/>
    <property type="match status" value="1"/>
</dbReference>
<dbReference type="Pfam" id="PF03960">
    <property type="entry name" value="ArsC"/>
    <property type="match status" value="1"/>
</dbReference>
<gene>
    <name evidence="3" type="ORF">GEMMAAP_00200</name>
</gene>
<reference evidence="3 4" key="1">
    <citation type="journal article" date="2014" name="Proc. Natl. Acad. Sci. U.S.A.">
        <title>Functional type 2 photosynthetic reaction centers found in the rare bacterial phylum Gemmatimonadetes.</title>
        <authorList>
            <person name="Zeng Y."/>
            <person name="Feng F."/>
            <person name="Medova H."/>
            <person name="Dean J."/>
            <person name="Koblizek M."/>
        </authorList>
    </citation>
    <scope>NUCLEOTIDE SEQUENCE [LARGE SCALE GENOMIC DNA]</scope>
    <source>
        <strain evidence="3 4">AP64</strain>
    </source>
</reference>
<keyword evidence="4" id="KW-1185">Reference proteome</keyword>
<dbReference type="EMBL" id="CP011454">
    <property type="protein sequence ID" value="AMW03691.1"/>
    <property type="molecule type" value="Genomic_DNA"/>
</dbReference>
<dbReference type="Gene3D" id="3.40.30.10">
    <property type="entry name" value="Glutaredoxin"/>
    <property type="match status" value="1"/>
</dbReference>
<dbReference type="AlphaFoldDB" id="A0A143BGG0"/>
<evidence type="ECO:0000313" key="4">
    <source>
        <dbReference type="Proteomes" id="UP000076404"/>
    </source>
</evidence>